<protein>
    <submittedName>
        <fullName evidence="2">Uncharacterized protein</fullName>
    </submittedName>
</protein>
<evidence type="ECO:0000313" key="3">
    <source>
        <dbReference type="Proteomes" id="UP001153069"/>
    </source>
</evidence>
<comment type="caution">
    <text evidence="2">The sequence shown here is derived from an EMBL/GenBank/DDBJ whole genome shotgun (WGS) entry which is preliminary data.</text>
</comment>
<evidence type="ECO:0000313" key="2">
    <source>
        <dbReference type="EMBL" id="CAB9531218.1"/>
    </source>
</evidence>
<feature type="region of interest" description="Disordered" evidence="1">
    <location>
        <begin position="69"/>
        <end position="135"/>
    </location>
</feature>
<name>A0A9N8HXT7_9STRA</name>
<reference evidence="2" key="1">
    <citation type="submission" date="2020-06" db="EMBL/GenBank/DDBJ databases">
        <authorList>
            <consortium name="Plant Systems Biology data submission"/>
        </authorList>
    </citation>
    <scope>NUCLEOTIDE SEQUENCE</scope>
    <source>
        <strain evidence="2">D6</strain>
    </source>
</reference>
<sequence length="135" mass="15809">MAELTKVKEKNHSAYYFWGRIGKPQGNWTPNVCILYDKLVSWITRFRRTDAASVDFASHLLILDPTEKLKLKPLQRNEQNKRAHEDEEDQHDEESDDSPLLPQRPRHRRIAKKRKGKQPLGGDDDDASSREAEFR</sequence>
<dbReference type="EMBL" id="CAICTM010003329">
    <property type="protein sequence ID" value="CAB9531218.1"/>
    <property type="molecule type" value="Genomic_DNA"/>
</dbReference>
<keyword evidence="3" id="KW-1185">Reference proteome</keyword>
<accession>A0A9N8HXT7</accession>
<feature type="compositionally biased region" description="Acidic residues" evidence="1">
    <location>
        <begin position="86"/>
        <end position="97"/>
    </location>
</feature>
<gene>
    <name evidence="2" type="ORF">SEMRO_3331_G346890.1</name>
</gene>
<organism evidence="2 3">
    <name type="scientific">Seminavis robusta</name>
    <dbReference type="NCBI Taxonomy" id="568900"/>
    <lineage>
        <taxon>Eukaryota</taxon>
        <taxon>Sar</taxon>
        <taxon>Stramenopiles</taxon>
        <taxon>Ochrophyta</taxon>
        <taxon>Bacillariophyta</taxon>
        <taxon>Bacillariophyceae</taxon>
        <taxon>Bacillariophycidae</taxon>
        <taxon>Naviculales</taxon>
        <taxon>Naviculaceae</taxon>
        <taxon>Seminavis</taxon>
    </lineage>
</organism>
<dbReference type="AlphaFoldDB" id="A0A9N8HXT7"/>
<dbReference type="Proteomes" id="UP001153069">
    <property type="component" value="Unassembled WGS sequence"/>
</dbReference>
<proteinExistence type="predicted"/>
<evidence type="ECO:0000256" key="1">
    <source>
        <dbReference type="SAM" id="MobiDB-lite"/>
    </source>
</evidence>
<feature type="compositionally biased region" description="Basic residues" evidence="1">
    <location>
        <begin position="104"/>
        <end position="117"/>
    </location>
</feature>